<sequence length="206" mass="22400">MGVAGTLFVYPSVELPPAVYNLNPDPNFVYLDNHFESYPQNCGPGIVIEYSDLPTAVNLEIPPTYPVVELEAIEPSGLPVIPLYEVSYPYGSDTATGVISGDTAAPLASFLQDQDDSAIPSLSLDYSMYDIPRCSSVPPAALMNLDTNATYEDVAYIEDNSGYFNEEYVTPVPPSPSIDGMTEFSFGLDEDDINDRSMISVISLRD</sequence>
<proteinExistence type="predicted"/>
<reference evidence="1 2" key="1">
    <citation type="journal article" date="2019" name="Nat. Ecol. Evol.">
        <title>Megaphylogeny resolves global patterns of mushroom evolution.</title>
        <authorList>
            <person name="Varga T."/>
            <person name="Krizsan K."/>
            <person name="Foldi C."/>
            <person name="Dima B."/>
            <person name="Sanchez-Garcia M."/>
            <person name="Sanchez-Ramirez S."/>
            <person name="Szollosi G.J."/>
            <person name="Szarkandi J.G."/>
            <person name="Papp V."/>
            <person name="Albert L."/>
            <person name="Andreopoulos W."/>
            <person name="Angelini C."/>
            <person name="Antonin V."/>
            <person name="Barry K.W."/>
            <person name="Bougher N.L."/>
            <person name="Buchanan P."/>
            <person name="Buyck B."/>
            <person name="Bense V."/>
            <person name="Catcheside P."/>
            <person name="Chovatia M."/>
            <person name="Cooper J."/>
            <person name="Damon W."/>
            <person name="Desjardin D."/>
            <person name="Finy P."/>
            <person name="Geml J."/>
            <person name="Haridas S."/>
            <person name="Hughes K."/>
            <person name="Justo A."/>
            <person name="Karasinski D."/>
            <person name="Kautmanova I."/>
            <person name="Kiss B."/>
            <person name="Kocsube S."/>
            <person name="Kotiranta H."/>
            <person name="LaButti K.M."/>
            <person name="Lechner B.E."/>
            <person name="Liimatainen K."/>
            <person name="Lipzen A."/>
            <person name="Lukacs Z."/>
            <person name="Mihaltcheva S."/>
            <person name="Morgado L.N."/>
            <person name="Niskanen T."/>
            <person name="Noordeloos M.E."/>
            <person name="Ohm R.A."/>
            <person name="Ortiz-Santana B."/>
            <person name="Ovrebo C."/>
            <person name="Racz N."/>
            <person name="Riley R."/>
            <person name="Savchenko A."/>
            <person name="Shiryaev A."/>
            <person name="Soop K."/>
            <person name="Spirin V."/>
            <person name="Szebenyi C."/>
            <person name="Tomsovsky M."/>
            <person name="Tulloss R.E."/>
            <person name="Uehling J."/>
            <person name="Grigoriev I.V."/>
            <person name="Vagvolgyi C."/>
            <person name="Papp T."/>
            <person name="Martin F.M."/>
            <person name="Miettinen O."/>
            <person name="Hibbett D.S."/>
            <person name="Nagy L.G."/>
        </authorList>
    </citation>
    <scope>NUCLEOTIDE SEQUENCE [LARGE SCALE GENOMIC DNA]</scope>
    <source>
        <strain evidence="1 2">NL-1719</strain>
    </source>
</reference>
<dbReference type="Proteomes" id="UP000308600">
    <property type="component" value="Unassembled WGS sequence"/>
</dbReference>
<name>A0ACD3ACA9_9AGAR</name>
<accession>A0ACD3ACA9</accession>
<evidence type="ECO:0000313" key="1">
    <source>
        <dbReference type="EMBL" id="TFK63065.1"/>
    </source>
</evidence>
<gene>
    <name evidence="1" type="ORF">BDN72DRAFT_848062</name>
</gene>
<keyword evidence="2" id="KW-1185">Reference proteome</keyword>
<evidence type="ECO:0000313" key="2">
    <source>
        <dbReference type="Proteomes" id="UP000308600"/>
    </source>
</evidence>
<protein>
    <submittedName>
        <fullName evidence="1">Uncharacterized protein</fullName>
    </submittedName>
</protein>
<dbReference type="EMBL" id="ML208542">
    <property type="protein sequence ID" value="TFK63065.1"/>
    <property type="molecule type" value="Genomic_DNA"/>
</dbReference>
<organism evidence="1 2">
    <name type="scientific">Pluteus cervinus</name>
    <dbReference type="NCBI Taxonomy" id="181527"/>
    <lineage>
        <taxon>Eukaryota</taxon>
        <taxon>Fungi</taxon>
        <taxon>Dikarya</taxon>
        <taxon>Basidiomycota</taxon>
        <taxon>Agaricomycotina</taxon>
        <taxon>Agaricomycetes</taxon>
        <taxon>Agaricomycetidae</taxon>
        <taxon>Agaricales</taxon>
        <taxon>Pluteineae</taxon>
        <taxon>Pluteaceae</taxon>
        <taxon>Pluteus</taxon>
    </lineage>
</organism>